<dbReference type="EMBL" id="BT138511">
    <property type="protein sequence ID" value="AFK38306.1"/>
    <property type="molecule type" value="mRNA"/>
</dbReference>
<name>I3SDG4_MEDTR</name>
<dbReference type="AlphaFoldDB" id="I3SDG4"/>
<organism evidence="1">
    <name type="scientific">Medicago truncatula</name>
    <name type="common">Barrel medic</name>
    <name type="synonym">Medicago tribuloides</name>
    <dbReference type="NCBI Taxonomy" id="3880"/>
    <lineage>
        <taxon>Eukaryota</taxon>
        <taxon>Viridiplantae</taxon>
        <taxon>Streptophyta</taxon>
        <taxon>Embryophyta</taxon>
        <taxon>Tracheophyta</taxon>
        <taxon>Spermatophyta</taxon>
        <taxon>Magnoliopsida</taxon>
        <taxon>eudicotyledons</taxon>
        <taxon>Gunneridae</taxon>
        <taxon>Pentapetalae</taxon>
        <taxon>rosids</taxon>
        <taxon>fabids</taxon>
        <taxon>Fabales</taxon>
        <taxon>Fabaceae</taxon>
        <taxon>Papilionoideae</taxon>
        <taxon>50 kb inversion clade</taxon>
        <taxon>NPAAA clade</taxon>
        <taxon>Hologalegina</taxon>
        <taxon>IRL clade</taxon>
        <taxon>Trifolieae</taxon>
        <taxon>Medicago</taxon>
    </lineage>
</organism>
<dbReference type="ExpressionAtlas" id="I3SDG4">
    <property type="expression patterns" value="differential"/>
</dbReference>
<accession>I3SDG4</accession>
<sequence>MWTDKEVLTKDVLSKDPTFIKLWETLPQEHKATSCISTLFTVKE</sequence>
<proteinExistence type="evidence at transcript level"/>
<reference evidence="1" key="1">
    <citation type="submission" date="2012-05" db="EMBL/GenBank/DDBJ databases">
        <authorList>
            <person name="Krishnakumar V."/>
            <person name="Cheung F."/>
            <person name="Xiao Y."/>
            <person name="Chan A."/>
            <person name="Moskal W.A."/>
            <person name="Town C.D."/>
        </authorList>
    </citation>
    <scope>NUCLEOTIDE SEQUENCE</scope>
</reference>
<protein>
    <submittedName>
        <fullName evidence="1">Uncharacterized protein</fullName>
    </submittedName>
</protein>
<evidence type="ECO:0000313" key="1">
    <source>
        <dbReference type="EMBL" id="AFK38306.1"/>
    </source>
</evidence>